<dbReference type="RefSeq" id="WP_185056434.1">
    <property type="nucleotide sequence ID" value="NZ_BAABIX010000049.1"/>
</dbReference>
<dbReference type="Pfam" id="PF13450">
    <property type="entry name" value="NAD_binding_8"/>
    <property type="match status" value="1"/>
</dbReference>
<dbReference type="GO" id="GO:0004497">
    <property type="term" value="F:monooxygenase activity"/>
    <property type="evidence" value="ECO:0007669"/>
    <property type="project" value="UniProtKB-KW"/>
</dbReference>
<evidence type="ECO:0000256" key="1">
    <source>
        <dbReference type="ARBA" id="ARBA00022630"/>
    </source>
</evidence>
<organism evidence="6 7">
    <name type="scientific">Thermocatellispora tengchongensis</name>
    <dbReference type="NCBI Taxonomy" id="1073253"/>
    <lineage>
        <taxon>Bacteria</taxon>
        <taxon>Bacillati</taxon>
        <taxon>Actinomycetota</taxon>
        <taxon>Actinomycetes</taxon>
        <taxon>Streptosporangiales</taxon>
        <taxon>Streptosporangiaceae</taxon>
        <taxon>Thermocatellispora</taxon>
    </lineage>
</organism>
<keyword evidence="4" id="KW-0503">Monooxygenase</keyword>
<gene>
    <name evidence="6" type="ORF">HNP84_009369</name>
</gene>
<dbReference type="GO" id="GO:0071949">
    <property type="term" value="F:FAD binding"/>
    <property type="evidence" value="ECO:0007669"/>
    <property type="project" value="InterPro"/>
</dbReference>
<evidence type="ECO:0000256" key="2">
    <source>
        <dbReference type="ARBA" id="ARBA00022827"/>
    </source>
</evidence>
<keyword evidence="1" id="KW-0285">Flavoprotein</keyword>
<evidence type="ECO:0000259" key="5">
    <source>
        <dbReference type="Pfam" id="PF01494"/>
    </source>
</evidence>
<comment type="caution">
    <text evidence="6">The sequence shown here is derived from an EMBL/GenBank/DDBJ whole genome shotgun (WGS) entry which is preliminary data.</text>
</comment>
<dbReference type="PRINTS" id="PR00420">
    <property type="entry name" value="RNGMNOXGNASE"/>
</dbReference>
<dbReference type="SUPFAM" id="SSF51905">
    <property type="entry name" value="FAD/NAD(P)-binding domain"/>
    <property type="match status" value="1"/>
</dbReference>
<dbReference type="Gene3D" id="3.50.50.60">
    <property type="entry name" value="FAD/NAD(P)-binding domain"/>
    <property type="match status" value="1"/>
</dbReference>
<evidence type="ECO:0000313" key="7">
    <source>
        <dbReference type="Proteomes" id="UP000578449"/>
    </source>
</evidence>
<keyword evidence="7" id="KW-1185">Reference proteome</keyword>
<dbReference type="Proteomes" id="UP000578449">
    <property type="component" value="Unassembled WGS sequence"/>
</dbReference>
<dbReference type="PANTHER" id="PTHR47178:SF6">
    <property type="entry name" value="FAD-BINDING DOMAIN-CONTAINING PROTEIN"/>
    <property type="match status" value="1"/>
</dbReference>
<dbReference type="PANTHER" id="PTHR47178">
    <property type="entry name" value="MONOOXYGENASE, FAD-BINDING"/>
    <property type="match status" value="1"/>
</dbReference>
<dbReference type="AlphaFoldDB" id="A0A840PUM7"/>
<feature type="domain" description="FAD-binding" evidence="5">
    <location>
        <begin position="313"/>
        <end position="362"/>
    </location>
</feature>
<dbReference type="Pfam" id="PF01494">
    <property type="entry name" value="FAD_binding_3"/>
    <property type="match status" value="1"/>
</dbReference>
<keyword evidence="2" id="KW-0274">FAD</keyword>
<evidence type="ECO:0000256" key="3">
    <source>
        <dbReference type="ARBA" id="ARBA00023002"/>
    </source>
</evidence>
<sequence>MPPKRPLHVLIAGAGVGGLCLAQGLRRSGIDVAVYDRDESVYFRGQGWRLTIQDDGAEALRDCLPAELFALCLATALRPATRLVVTDHRLAPRFAKPLPEPVPDRQFGVNRLTLREILLAGLDDIVHFGKTLLRYEETGDGRVTAHFADGTTATGDLLVGAEGVNSAVRAQLVPDAVVDDMGRMIYGRSPLTEETLHWLPEELVDTFNVMSGPGGVTFGAVTCRAAGDTGAAVAAHAPYARLTPIPHYLAWSMRGWSGAPELEGERFRRADGESLHRLALETLERDGWHPAAIRIVREADVAATFPVGLHSARPLPQWKSDTVTLLGDAAHAMSPARGEGANTTLRDAWLLRHALAEVVHEGTPLAVAKARYEAEMLEYGFEAVARSRERPLFHRGTR</sequence>
<reference evidence="6 7" key="1">
    <citation type="submission" date="2020-08" db="EMBL/GenBank/DDBJ databases">
        <title>Genomic Encyclopedia of Type Strains, Phase IV (KMG-IV): sequencing the most valuable type-strain genomes for metagenomic binning, comparative biology and taxonomic classification.</title>
        <authorList>
            <person name="Goeker M."/>
        </authorList>
    </citation>
    <scope>NUCLEOTIDE SEQUENCE [LARGE SCALE GENOMIC DNA]</scope>
    <source>
        <strain evidence="6 7">DSM 45615</strain>
    </source>
</reference>
<dbReference type="EMBL" id="JACHGN010000031">
    <property type="protein sequence ID" value="MBB5139605.1"/>
    <property type="molecule type" value="Genomic_DNA"/>
</dbReference>
<dbReference type="InterPro" id="IPR036188">
    <property type="entry name" value="FAD/NAD-bd_sf"/>
</dbReference>
<evidence type="ECO:0000313" key="6">
    <source>
        <dbReference type="EMBL" id="MBB5139605.1"/>
    </source>
</evidence>
<accession>A0A840PUM7</accession>
<protein>
    <submittedName>
        <fullName evidence="6">2-polyprenyl-6-methoxyphenol hydroxylase-like FAD-dependent oxidoreductase</fullName>
    </submittedName>
</protein>
<name>A0A840PUM7_9ACTN</name>
<dbReference type="InterPro" id="IPR002938">
    <property type="entry name" value="FAD-bd"/>
</dbReference>
<keyword evidence="3" id="KW-0560">Oxidoreductase</keyword>
<evidence type="ECO:0000256" key="4">
    <source>
        <dbReference type="ARBA" id="ARBA00023033"/>
    </source>
</evidence>
<proteinExistence type="predicted"/>